<gene>
    <name evidence="3" type="ORF">KW868_17285</name>
</gene>
<dbReference type="PANTHER" id="PTHR38664">
    <property type="entry name" value="SLR0058 PROTEIN"/>
    <property type="match status" value="1"/>
</dbReference>
<dbReference type="EMBL" id="JAHWXT010000006">
    <property type="protein sequence ID" value="MCF0266206.1"/>
    <property type="molecule type" value="Genomic_DNA"/>
</dbReference>
<comment type="caution">
    <text evidence="3">The sequence shown here is derived from an EMBL/GenBank/DDBJ whole genome shotgun (WGS) entry which is preliminary data.</text>
</comment>
<feature type="coiled-coil region" evidence="1">
    <location>
        <begin position="91"/>
        <end position="155"/>
    </location>
</feature>
<dbReference type="KEGG" id="agu:AS4_20680"/>
<sequence>MEQDMKKSNKEQTDLYEDQNEFDESQIKPRNHKKSALDFRKYTKQIWLAGLGAFSRAEEEGNKLFDSLVKVGEELESKTVEVTDQTVNKVTEKTKESVAETKDKVEKLLDQRVNHSLNRIGLVTAKDLQHLENLILQLHNKVDALAEENQNLRDQLLKKMK</sequence>
<dbReference type="Pfam" id="PF05597">
    <property type="entry name" value="Phasin"/>
    <property type="match status" value="1"/>
</dbReference>
<feature type="compositionally biased region" description="Basic and acidic residues" evidence="2">
    <location>
        <begin position="1"/>
        <end position="13"/>
    </location>
</feature>
<protein>
    <submittedName>
        <fullName evidence="3">Phasin family protein</fullName>
    </submittedName>
</protein>
<evidence type="ECO:0000256" key="1">
    <source>
        <dbReference type="SAM" id="Coils"/>
    </source>
</evidence>
<dbReference type="AlphaFoldDB" id="A0A077L1U5"/>
<reference evidence="3" key="1">
    <citation type="submission" date="2021-07" db="EMBL/GenBank/DDBJ databases">
        <authorList>
            <person name="Fernandez M."/>
            <person name="Pereira P."/>
            <person name="Torres Tejerizo G.A."/>
            <person name="Gonzalez P."/>
            <person name="Agostini E."/>
        </authorList>
    </citation>
    <scope>NUCLEOTIDE SEQUENCE</scope>
    <source>
        <strain evidence="3">SFC 500-1A</strain>
    </source>
</reference>
<organism evidence="3 4">
    <name type="scientific">Acinetobacter guillouiae</name>
    <name type="common">Acinetobacter genomosp. 11</name>
    <dbReference type="NCBI Taxonomy" id="106649"/>
    <lineage>
        <taxon>Bacteria</taxon>
        <taxon>Pseudomonadati</taxon>
        <taxon>Pseudomonadota</taxon>
        <taxon>Gammaproteobacteria</taxon>
        <taxon>Moraxellales</taxon>
        <taxon>Moraxellaceae</taxon>
        <taxon>Acinetobacter</taxon>
    </lineage>
</organism>
<dbReference type="InterPro" id="IPR008769">
    <property type="entry name" value="PhaF_PhaI"/>
</dbReference>
<accession>A0A077L1U5</accession>
<dbReference type="Proteomes" id="UP000887320">
    <property type="component" value="Unassembled WGS sequence"/>
</dbReference>
<name>A0A077L1U5_ACIGI</name>
<dbReference type="PANTHER" id="PTHR38664:SF1">
    <property type="entry name" value="SLR0058 PROTEIN"/>
    <property type="match status" value="1"/>
</dbReference>
<keyword evidence="1" id="KW-0175">Coiled coil</keyword>
<dbReference type="GeneID" id="67744137"/>
<feature type="region of interest" description="Disordered" evidence="2">
    <location>
        <begin position="1"/>
        <end position="30"/>
    </location>
</feature>
<proteinExistence type="predicted"/>
<evidence type="ECO:0000313" key="3">
    <source>
        <dbReference type="EMBL" id="MCF0266206.1"/>
    </source>
</evidence>
<evidence type="ECO:0000256" key="2">
    <source>
        <dbReference type="SAM" id="MobiDB-lite"/>
    </source>
</evidence>
<evidence type="ECO:0000313" key="4">
    <source>
        <dbReference type="Proteomes" id="UP000887320"/>
    </source>
</evidence>
<dbReference type="STRING" id="106649.GCA_000829655_02201"/>
<dbReference type="RefSeq" id="WP_004821389.1">
    <property type="nucleotide sequence ID" value="NZ_AP014630.1"/>
</dbReference>
<feature type="compositionally biased region" description="Acidic residues" evidence="2">
    <location>
        <begin position="14"/>
        <end position="24"/>
    </location>
</feature>